<dbReference type="EMBL" id="ABCC02000002">
    <property type="protein sequence ID" value="EDP19454.1"/>
    <property type="molecule type" value="Genomic_DNA"/>
</dbReference>
<proteinExistence type="predicted"/>
<accession>A8RH22</accession>
<dbReference type="HOGENOM" id="CLU_3181973_0_0_9"/>
<gene>
    <name evidence="2" type="ORF">CLOBOL_00291</name>
</gene>
<feature type="region of interest" description="Disordered" evidence="1">
    <location>
        <begin position="1"/>
        <end position="24"/>
    </location>
</feature>
<evidence type="ECO:0000313" key="3">
    <source>
        <dbReference type="Proteomes" id="UP000005396"/>
    </source>
</evidence>
<reference evidence="2 3" key="1">
    <citation type="submission" date="2007-08" db="EMBL/GenBank/DDBJ databases">
        <authorList>
            <person name="Fulton L."/>
            <person name="Clifton S."/>
            <person name="Fulton B."/>
            <person name="Xu J."/>
            <person name="Minx P."/>
            <person name="Pepin K.H."/>
            <person name="Johnson M."/>
            <person name="Thiruvilangam P."/>
            <person name="Bhonagiri V."/>
            <person name="Nash W.E."/>
            <person name="Mardis E.R."/>
            <person name="Wilson R.K."/>
        </authorList>
    </citation>
    <scope>NUCLEOTIDE SEQUENCE [LARGE SCALE GENOMIC DNA]</scope>
    <source>
        <strain evidence="3">ATCC BAA-613 / DSM 15670 / CCUG 46953 / JCM 12243 / WAL 16351</strain>
    </source>
</reference>
<dbReference type="Proteomes" id="UP000005396">
    <property type="component" value="Unassembled WGS sequence"/>
</dbReference>
<comment type="caution">
    <text evidence="2">The sequence shown here is derived from an EMBL/GenBank/DDBJ whole genome shotgun (WGS) entry which is preliminary data.</text>
</comment>
<dbReference type="PaxDb" id="411902-CLOBOL_00291"/>
<evidence type="ECO:0000313" key="2">
    <source>
        <dbReference type="EMBL" id="EDP19454.1"/>
    </source>
</evidence>
<reference evidence="2 3" key="2">
    <citation type="submission" date="2007-09" db="EMBL/GenBank/DDBJ databases">
        <title>Draft genome sequence of Clostridium bolteae (ATCC BAA-613).</title>
        <authorList>
            <person name="Sudarsanam P."/>
            <person name="Ley R."/>
            <person name="Guruge J."/>
            <person name="Turnbaugh P.J."/>
            <person name="Mahowald M."/>
            <person name="Liep D."/>
            <person name="Gordon J."/>
        </authorList>
    </citation>
    <scope>NUCLEOTIDE SEQUENCE [LARGE SCALE GENOMIC DNA]</scope>
    <source>
        <strain evidence="3">ATCC BAA-613 / DSM 15670 / CCUG 46953 / JCM 12243 / WAL 16351</strain>
    </source>
</reference>
<feature type="compositionally biased region" description="Basic and acidic residues" evidence="1">
    <location>
        <begin position="1"/>
        <end position="22"/>
    </location>
</feature>
<protein>
    <submittedName>
        <fullName evidence="2">Uncharacterized protein</fullName>
    </submittedName>
</protein>
<organism evidence="2 3">
    <name type="scientific">Enterocloster bolteae (strain ATCC BAA-613 / DSM 15670 / CCUG 46953 / JCM 12243 / WAL 16351)</name>
    <name type="common">Clostridium bolteae</name>
    <dbReference type="NCBI Taxonomy" id="411902"/>
    <lineage>
        <taxon>Bacteria</taxon>
        <taxon>Bacillati</taxon>
        <taxon>Bacillota</taxon>
        <taxon>Clostridia</taxon>
        <taxon>Lachnospirales</taxon>
        <taxon>Lachnospiraceae</taxon>
        <taxon>Enterocloster</taxon>
    </lineage>
</organism>
<name>A8RH22_ENTBW</name>
<evidence type="ECO:0000256" key="1">
    <source>
        <dbReference type="SAM" id="MobiDB-lite"/>
    </source>
</evidence>
<dbReference type="AlphaFoldDB" id="A8RH22"/>
<sequence>MGGNEIGKHEAGRHTGKHETGRHTGSIFWKPWHFIVRNLPRFPDGV</sequence>